<dbReference type="STRING" id="1344416.A0A139AHA2"/>
<dbReference type="OMA" id="QPKGKWF"/>
<evidence type="ECO:0000256" key="8">
    <source>
        <dbReference type="PIRSR" id="PIRSR628651-50"/>
    </source>
</evidence>
<gene>
    <name evidence="14" type="ORF">M427DRAFT_31651</name>
</gene>
<dbReference type="GO" id="GO:0006325">
    <property type="term" value="P:chromatin organization"/>
    <property type="evidence" value="ECO:0007669"/>
    <property type="project" value="UniProtKB-KW"/>
</dbReference>
<dbReference type="Proteomes" id="UP000070544">
    <property type="component" value="Unassembled WGS sequence"/>
</dbReference>
<protein>
    <recommendedName>
        <fullName evidence="11">Chromatin modification-related protein</fullName>
    </recommendedName>
</protein>
<dbReference type="SMART" id="SM00249">
    <property type="entry name" value="PHD"/>
    <property type="match status" value="1"/>
</dbReference>
<feature type="compositionally biased region" description="Low complexity" evidence="12">
    <location>
        <begin position="133"/>
        <end position="143"/>
    </location>
</feature>
<evidence type="ECO:0000313" key="15">
    <source>
        <dbReference type="Proteomes" id="UP000070544"/>
    </source>
</evidence>
<feature type="binding site" evidence="9">
    <location>
        <position position="275"/>
    </location>
    <ligand>
        <name>Zn(2+)</name>
        <dbReference type="ChEBI" id="CHEBI:29105"/>
        <label>2</label>
    </ligand>
</feature>
<dbReference type="Gene3D" id="3.30.40.10">
    <property type="entry name" value="Zinc/RING finger domain, C3HC4 (zinc finger)"/>
    <property type="match status" value="1"/>
</dbReference>
<keyword evidence="3 9" id="KW-0479">Metal-binding</keyword>
<dbReference type="InterPro" id="IPR024610">
    <property type="entry name" value="ING_N_histone-binding"/>
</dbReference>
<dbReference type="InterPro" id="IPR028651">
    <property type="entry name" value="ING_fam"/>
</dbReference>
<evidence type="ECO:0000259" key="13">
    <source>
        <dbReference type="PROSITE" id="PS50016"/>
    </source>
</evidence>
<feature type="site" description="Histone H3K4me3 binding" evidence="8">
    <location>
        <position position="231"/>
    </location>
</feature>
<dbReference type="Pfam" id="PF12998">
    <property type="entry name" value="ING"/>
    <property type="match status" value="1"/>
</dbReference>
<feature type="binding site" evidence="9">
    <location>
        <position position="256"/>
    </location>
    <ligand>
        <name>Zn(2+)</name>
        <dbReference type="ChEBI" id="CHEBI:29105"/>
        <label>1</label>
    </ligand>
</feature>
<keyword evidence="5 9" id="KW-0862">Zinc</keyword>
<evidence type="ECO:0000256" key="5">
    <source>
        <dbReference type="ARBA" id="ARBA00022833"/>
    </source>
</evidence>
<dbReference type="EMBL" id="KQ965756">
    <property type="protein sequence ID" value="KXS16079.1"/>
    <property type="molecule type" value="Genomic_DNA"/>
</dbReference>
<dbReference type="CDD" id="cd16859">
    <property type="entry name" value="ING_ING4_5"/>
    <property type="match status" value="1"/>
</dbReference>
<keyword evidence="7 11" id="KW-0539">Nucleus</keyword>
<feature type="binding site" evidence="9">
    <location>
        <position position="272"/>
    </location>
    <ligand>
        <name>Zn(2+)</name>
        <dbReference type="ChEBI" id="CHEBI:29105"/>
        <label>2</label>
    </ligand>
</feature>
<feature type="region of interest" description="Disordered" evidence="12">
    <location>
        <begin position="127"/>
        <end position="207"/>
    </location>
</feature>
<reference evidence="14 15" key="1">
    <citation type="journal article" date="2015" name="Genome Biol. Evol.">
        <title>Phylogenomic analyses indicate that early fungi evolved digesting cell walls of algal ancestors of land plants.</title>
        <authorList>
            <person name="Chang Y."/>
            <person name="Wang S."/>
            <person name="Sekimoto S."/>
            <person name="Aerts A.L."/>
            <person name="Choi C."/>
            <person name="Clum A."/>
            <person name="LaButti K.M."/>
            <person name="Lindquist E.A."/>
            <person name="Yee Ngan C."/>
            <person name="Ohm R.A."/>
            <person name="Salamov A.A."/>
            <person name="Grigoriev I.V."/>
            <person name="Spatafora J.W."/>
            <person name="Berbee M.L."/>
        </authorList>
    </citation>
    <scope>NUCLEOTIDE SEQUENCE [LARGE SCALE GENOMIC DNA]</scope>
    <source>
        <strain evidence="14 15">JEL478</strain>
    </source>
</reference>
<dbReference type="PROSITE" id="PS50016">
    <property type="entry name" value="ZF_PHD_2"/>
    <property type="match status" value="1"/>
</dbReference>
<feature type="site" description="Histone H3K4me3 binding" evidence="8">
    <location>
        <position position="254"/>
    </location>
</feature>
<feature type="compositionally biased region" description="Low complexity" evidence="12">
    <location>
        <begin position="171"/>
        <end position="185"/>
    </location>
</feature>
<evidence type="ECO:0000256" key="1">
    <source>
        <dbReference type="ARBA" id="ARBA00004123"/>
    </source>
</evidence>
<evidence type="ECO:0000256" key="12">
    <source>
        <dbReference type="SAM" id="MobiDB-lite"/>
    </source>
</evidence>
<evidence type="ECO:0000256" key="7">
    <source>
        <dbReference type="ARBA" id="ARBA00023242"/>
    </source>
</evidence>
<feature type="binding site" evidence="9">
    <location>
        <position position="259"/>
    </location>
    <ligand>
        <name>Zn(2+)</name>
        <dbReference type="ChEBI" id="CHEBI:29105"/>
        <label>1</label>
    </ligand>
</feature>
<evidence type="ECO:0000256" key="10">
    <source>
        <dbReference type="PROSITE-ProRule" id="PRU00146"/>
    </source>
</evidence>
<sequence>MGSSTDAKEPSPMLYLEDYLDTLEALPSELARNFSSIRELEALARASQASLHTASKDLLSTLRSLPPSEKTSHLVHVRDQLRELRRHGEEKVSLAAQTYESVDRAIRRLDDDLKRYDEETLAIVRGGRGPGGFFNNADGSSGAKGRKSRSGRGSAITTGDVESSKRRKQRTALSLPATTSSSSSSKSKRAKISASSSSAAAADTAPDSLATPQDIAAFLSSDDIDPNEPVYCICQQVSYGEMVGCDDAECEIEWFHMGCVGLAAPPRGKWYCPACSSRRGKNSR</sequence>
<keyword evidence="15" id="KW-1185">Reference proteome</keyword>
<feature type="binding site" evidence="9">
    <location>
        <position position="234"/>
    </location>
    <ligand>
        <name>Zn(2+)</name>
        <dbReference type="ChEBI" id="CHEBI:29105"/>
        <label>1</label>
    </ligand>
</feature>
<comment type="function">
    <text evidence="11">Component of an histone acetyltransferase complex.</text>
</comment>
<dbReference type="SUPFAM" id="SSF57903">
    <property type="entry name" value="FYVE/PHD zinc finger"/>
    <property type="match status" value="1"/>
</dbReference>
<comment type="subcellular location">
    <subcellularLocation>
        <location evidence="1 11">Nucleus</location>
    </subcellularLocation>
</comment>
<evidence type="ECO:0000256" key="9">
    <source>
        <dbReference type="PIRSR" id="PIRSR628651-51"/>
    </source>
</evidence>
<dbReference type="PANTHER" id="PTHR10333">
    <property type="entry name" value="INHIBITOR OF GROWTH PROTEIN"/>
    <property type="match status" value="1"/>
</dbReference>
<dbReference type="InterPro" id="IPR013083">
    <property type="entry name" value="Znf_RING/FYVE/PHD"/>
</dbReference>
<dbReference type="GO" id="GO:0008270">
    <property type="term" value="F:zinc ion binding"/>
    <property type="evidence" value="ECO:0007669"/>
    <property type="project" value="UniProtKB-KW"/>
</dbReference>
<dbReference type="CDD" id="cd15505">
    <property type="entry name" value="PHD_ING"/>
    <property type="match status" value="1"/>
</dbReference>
<dbReference type="InterPro" id="IPR019786">
    <property type="entry name" value="Zinc_finger_PHD-type_CS"/>
</dbReference>
<dbReference type="InterPro" id="IPR001965">
    <property type="entry name" value="Znf_PHD"/>
</dbReference>
<keyword evidence="4 10" id="KW-0863">Zinc-finger</keyword>
<organism evidence="14 15">
    <name type="scientific">Gonapodya prolifera (strain JEL478)</name>
    <name type="common">Monoblepharis prolifera</name>
    <dbReference type="NCBI Taxonomy" id="1344416"/>
    <lineage>
        <taxon>Eukaryota</taxon>
        <taxon>Fungi</taxon>
        <taxon>Fungi incertae sedis</taxon>
        <taxon>Chytridiomycota</taxon>
        <taxon>Chytridiomycota incertae sedis</taxon>
        <taxon>Monoblepharidomycetes</taxon>
        <taxon>Monoblepharidales</taxon>
        <taxon>Gonapodyaceae</taxon>
        <taxon>Gonapodya</taxon>
    </lineage>
</organism>
<name>A0A139AHA2_GONPJ</name>
<dbReference type="InterPro" id="IPR019787">
    <property type="entry name" value="Znf_PHD-finger"/>
</dbReference>
<evidence type="ECO:0000256" key="4">
    <source>
        <dbReference type="ARBA" id="ARBA00022771"/>
    </source>
</evidence>
<proteinExistence type="inferred from homology"/>
<feature type="domain" description="PHD-type" evidence="13">
    <location>
        <begin position="229"/>
        <end position="278"/>
    </location>
</feature>
<evidence type="ECO:0000256" key="6">
    <source>
        <dbReference type="ARBA" id="ARBA00022853"/>
    </source>
</evidence>
<feature type="site" description="Histone H3K4me3 binding" evidence="8">
    <location>
        <position position="242"/>
    </location>
</feature>
<feature type="binding site" evidence="9">
    <location>
        <position position="250"/>
    </location>
    <ligand>
        <name>Zn(2+)</name>
        <dbReference type="ChEBI" id="CHEBI:29105"/>
        <label>2</label>
    </ligand>
</feature>
<keyword evidence="6 11" id="KW-0156">Chromatin regulator</keyword>
<feature type="binding site" evidence="9">
    <location>
        <position position="232"/>
    </location>
    <ligand>
        <name>Zn(2+)</name>
        <dbReference type="ChEBI" id="CHEBI:29105"/>
        <label>1</label>
    </ligand>
</feature>
<evidence type="ECO:0000256" key="3">
    <source>
        <dbReference type="ARBA" id="ARBA00022723"/>
    </source>
</evidence>
<dbReference type="PROSITE" id="PS01359">
    <property type="entry name" value="ZF_PHD_1"/>
    <property type="match status" value="1"/>
</dbReference>
<dbReference type="GO" id="GO:0005634">
    <property type="term" value="C:nucleus"/>
    <property type="evidence" value="ECO:0007669"/>
    <property type="project" value="UniProtKB-SubCell"/>
</dbReference>
<comment type="similarity">
    <text evidence="2 11">Belongs to the ING family.</text>
</comment>
<feature type="compositionally biased region" description="Low complexity" evidence="12">
    <location>
        <begin position="192"/>
        <end position="207"/>
    </location>
</feature>
<feature type="binding site" evidence="9">
    <location>
        <position position="245"/>
    </location>
    <ligand>
        <name>Zn(2+)</name>
        <dbReference type="ChEBI" id="CHEBI:29105"/>
        <label>2</label>
    </ligand>
</feature>
<dbReference type="OrthoDB" id="5411773at2759"/>
<evidence type="ECO:0000256" key="11">
    <source>
        <dbReference type="RuleBase" id="RU361213"/>
    </source>
</evidence>
<dbReference type="AlphaFoldDB" id="A0A139AHA2"/>
<dbReference type="Gene3D" id="6.10.140.1740">
    <property type="match status" value="1"/>
</dbReference>
<comment type="domain">
    <text evidence="11">The PHD-type zinc finger mediates the binding to H3K4me3.</text>
</comment>
<feature type="site" description="Histone H3K4me3 binding" evidence="8">
    <location>
        <position position="246"/>
    </location>
</feature>
<accession>A0A139AHA2</accession>
<evidence type="ECO:0000313" key="14">
    <source>
        <dbReference type="EMBL" id="KXS16079.1"/>
    </source>
</evidence>
<evidence type="ECO:0000256" key="2">
    <source>
        <dbReference type="ARBA" id="ARBA00010210"/>
    </source>
</evidence>
<comment type="subunit">
    <text evidence="11">Component of an histone acetyltransferase complex. Interacts with H3K4me3 and to a lesser extent with H3K4me2.</text>
</comment>
<dbReference type="InterPro" id="IPR011011">
    <property type="entry name" value="Znf_FYVE_PHD"/>
</dbReference>
<dbReference type="FunFam" id="3.30.40.10:FF:000016">
    <property type="entry name" value="Inhibitor of growth protein"/>
    <property type="match status" value="1"/>
</dbReference>
<dbReference type="SMART" id="SM01408">
    <property type="entry name" value="ING"/>
    <property type="match status" value="1"/>
</dbReference>